<organism evidence="1 2">
    <name type="scientific">Simkania negevensis (strain ATCC VR-1471 / DSM 27360 / Z)</name>
    <dbReference type="NCBI Taxonomy" id="331113"/>
    <lineage>
        <taxon>Bacteria</taxon>
        <taxon>Pseudomonadati</taxon>
        <taxon>Chlamydiota</taxon>
        <taxon>Chlamydiia</taxon>
        <taxon>Parachlamydiales</taxon>
        <taxon>Simkaniaceae</taxon>
        <taxon>Simkania</taxon>
    </lineage>
</organism>
<dbReference type="EMBL" id="FR872582">
    <property type="protein sequence ID" value="CCB88595.1"/>
    <property type="molecule type" value="Genomic_DNA"/>
</dbReference>
<reference key="1">
    <citation type="journal article" date="2011" name="Mol. Biol. Evol.">
        <title>Unity in variety -- the pan-genome of the Chlamydiae.</title>
        <authorList>
            <person name="Collingro A."/>
            <person name="Tischler P."/>
            <person name="Weinmaier T."/>
            <person name="Penz T."/>
            <person name="Heinz E."/>
            <person name="Brunham R.C."/>
            <person name="Read T.D."/>
            <person name="Bavoil P.M."/>
            <person name="Sachse K."/>
            <person name="Kahane S."/>
            <person name="Friedman M.G."/>
            <person name="Rattei T."/>
            <person name="Myers G.S.A."/>
            <person name="Horn M."/>
        </authorList>
    </citation>
    <scope>NUCLEOTIDE SEQUENCE</scope>
    <source>
        <strain>Z</strain>
    </source>
</reference>
<name>F8L780_SIMNZ</name>
<proteinExistence type="predicted"/>
<reference evidence="1 2" key="2">
    <citation type="journal article" date="2011" name="Mol. Biol. Evol.">
        <title>Unity in variety--the pan-genome of the Chlamydiae.</title>
        <authorList>
            <person name="Collingro A."/>
            <person name="Tischler P."/>
            <person name="Weinmaier T."/>
            <person name="Penz T."/>
            <person name="Heinz E."/>
            <person name="Brunham R.C."/>
            <person name="Read T.D."/>
            <person name="Bavoil P.M."/>
            <person name="Sachse K."/>
            <person name="Kahane S."/>
            <person name="Friedman M.G."/>
            <person name="Rattei T."/>
            <person name="Myers G.S."/>
            <person name="Horn M."/>
        </authorList>
    </citation>
    <scope>NUCLEOTIDE SEQUENCE [LARGE SCALE GENOMIC DNA]</scope>
    <source>
        <strain evidence="2">ATCC VR-1471 / Z</strain>
    </source>
</reference>
<gene>
    <name evidence="1" type="ordered locus">SNE_A07180</name>
</gene>
<dbReference type="KEGG" id="sng:SNE_A07180"/>
<evidence type="ECO:0000313" key="1">
    <source>
        <dbReference type="EMBL" id="CCB88595.1"/>
    </source>
</evidence>
<accession>F8L780</accession>
<protein>
    <submittedName>
        <fullName evidence="1">Uncharacterized protein</fullName>
    </submittedName>
</protein>
<keyword evidence="2" id="KW-1185">Reference proteome</keyword>
<dbReference type="Proteomes" id="UP000000496">
    <property type="component" value="Chromosome gsn.131"/>
</dbReference>
<evidence type="ECO:0000313" key="2">
    <source>
        <dbReference type="Proteomes" id="UP000000496"/>
    </source>
</evidence>
<dbReference type="AlphaFoldDB" id="F8L780"/>
<dbReference type="HOGENOM" id="CLU_3405462_0_0_0"/>
<sequence length="30" mass="3532">MDNVVDFEREKFSENLNQISYGIFCYGALE</sequence>
<dbReference type="STRING" id="331113.SNE_A07180"/>